<dbReference type="Proteomes" id="UP000694036">
    <property type="component" value="Chromosome"/>
</dbReference>
<dbReference type="PANTHER" id="PTHR37169">
    <property type="entry name" value="CRISPR SYSTEM ENDORIBONUCLEASE CSX1-RELATED"/>
    <property type="match status" value="1"/>
</dbReference>
<evidence type="ECO:0000313" key="1">
    <source>
        <dbReference type="EMBL" id="QXJ31899.1"/>
    </source>
</evidence>
<organism evidence="1 3">
    <name type="scientific">Saccharolobus shibatae</name>
    <dbReference type="NCBI Taxonomy" id="2286"/>
    <lineage>
        <taxon>Archaea</taxon>
        <taxon>Thermoproteota</taxon>
        <taxon>Thermoprotei</taxon>
        <taxon>Sulfolobales</taxon>
        <taxon>Sulfolobaceae</taxon>
        <taxon>Saccharolobus</taxon>
    </lineage>
</organism>
<dbReference type="GeneID" id="65560051"/>
<evidence type="ECO:0000313" key="4">
    <source>
        <dbReference type="Proteomes" id="UP000694036"/>
    </source>
</evidence>
<protein>
    <submittedName>
        <fullName evidence="1">CRISPR-associated RAMP Cmr3</fullName>
    </submittedName>
</protein>
<keyword evidence="4" id="KW-1185">Reference proteome</keyword>
<evidence type="ECO:0000313" key="2">
    <source>
        <dbReference type="EMBL" id="QXJ34905.1"/>
    </source>
</evidence>
<evidence type="ECO:0000313" key="3">
    <source>
        <dbReference type="Proteomes" id="UP000693941"/>
    </source>
</evidence>
<dbReference type="EMBL" id="CP077715">
    <property type="protein sequence ID" value="QXJ31899.1"/>
    <property type="molecule type" value="Genomic_DNA"/>
</dbReference>
<dbReference type="AlphaFoldDB" id="A0A8F5BV52"/>
<dbReference type="InterPro" id="IPR052875">
    <property type="entry name" value="CRISPR_assoc_ribonuclease"/>
</dbReference>
<dbReference type="RefSeq" id="WP_218260107.1">
    <property type="nucleotide sequence ID" value="NZ_CP077713.1"/>
</dbReference>
<gene>
    <name evidence="1" type="ORF">J5U21_01550</name>
    <name evidence="2" type="ORF">J5U22_01452</name>
</gene>
<name>A0A8F5BV52_9CREN</name>
<reference evidence="1 4" key="1">
    <citation type="journal article" date="2021" name="Environ. Microbiol.">
        <title>New insights into the diversity and evolution of the archaeal mobilome from three complete genomes of Saccharolobus shibatae.</title>
        <authorList>
            <person name="Medvedeva S."/>
            <person name="Brandt D."/>
            <person name="Cvirkaite-Krupovic V."/>
            <person name="Liu Y."/>
            <person name="Severinov K."/>
            <person name="Ishino S."/>
            <person name="Ishino Y."/>
            <person name="Prangishvili D."/>
            <person name="Kalinowski J."/>
            <person name="Krupovic M."/>
        </authorList>
    </citation>
    <scope>NUCLEOTIDE SEQUENCE</scope>
    <source>
        <strain evidence="1">BEU9</strain>
        <strain evidence="2 4">S38A</strain>
    </source>
</reference>
<proteinExistence type="predicted"/>
<dbReference type="EMBL" id="CP077713">
    <property type="protein sequence ID" value="QXJ34905.1"/>
    <property type="molecule type" value="Genomic_DNA"/>
</dbReference>
<sequence>MKLILKPLEEYRIGLRQSNGIVIENVDVVSAFPSPTTVLGIIGKLNNAIPSNNSSEIEDLIHAYKSLTSNELNPYSHKSNNPLIWGPMIYKGNDTSPYYPLLFSKLILNIEKYVKLAINPNISREDVVEELHVQTRRMNQINRSNRYTIHSFYQKFFSHEYTLEYCVNTNVKSGRIVELGGENRYGEVEIRDSECDYREGNYAVLLQPLLFETSKDYFTKIDNVKGLECVEEIYGILVEKGNRIDFKVKVIYYALGYGKVRRPMLQALPPGTVIKVKNECKEANTLGILSELGFGAIYKVKL</sequence>
<accession>A0A8F5BV52</accession>
<dbReference type="Proteomes" id="UP000693941">
    <property type="component" value="Chromosome"/>
</dbReference>
<dbReference type="PANTHER" id="PTHR37169:SF2">
    <property type="entry name" value="CRISPR SYSTEM CMR SUBUNIT CMR3"/>
    <property type="match status" value="1"/>
</dbReference>